<accession>A0A9P6KLW0</accession>
<feature type="compositionally biased region" description="Low complexity" evidence="1">
    <location>
        <begin position="13"/>
        <end position="27"/>
    </location>
</feature>
<protein>
    <submittedName>
        <fullName evidence="2">Uncharacterized protein</fullName>
    </submittedName>
</protein>
<feature type="region of interest" description="Disordered" evidence="1">
    <location>
        <begin position="59"/>
        <end position="80"/>
    </location>
</feature>
<comment type="caution">
    <text evidence="2">The sequence shown here is derived from an EMBL/GenBank/DDBJ whole genome shotgun (WGS) entry which is preliminary data.</text>
</comment>
<evidence type="ECO:0000313" key="3">
    <source>
        <dbReference type="Proteomes" id="UP000756921"/>
    </source>
</evidence>
<dbReference type="EMBL" id="WJXW01000013">
    <property type="protein sequence ID" value="KAF9731051.1"/>
    <property type="molecule type" value="Genomic_DNA"/>
</dbReference>
<gene>
    <name evidence="2" type="ORF">PMIN01_11010</name>
</gene>
<evidence type="ECO:0000313" key="2">
    <source>
        <dbReference type="EMBL" id="KAF9731051.1"/>
    </source>
</evidence>
<dbReference type="AlphaFoldDB" id="A0A9P6KLW0"/>
<dbReference type="Proteomes" id="UP000756921">
    <property type="component" value="Unassembled WGS sequence"/>
</dbReference>
<proteinExistence type="predicted"/>
<feature type="region of interest" description="Disordered" evidence="1">
    <location>
        <begin position="9"/>
        <end position="35"/>
    </location>
</feature>
<evidence type="ECO:0000256" key="1">
    <source>
        <dbReference type="SAM" id="MobiDB-lite"/>
    </source>
</evidence>
<reference evidence="2" key="1">
    <citation type="journal article" date="2020" name="Mol. Plant Microbe Interact.">
        <title>Genome Sequence of the Biocontrol Agent Coniothyrium minitans strain Conio (IMI 134523).</title>
        <authorList>
            <person name="Patel D."/>
            <person name="Shittu T.A."/>
            <person name="Baroncelli R."/>
            <person name="Muthumeenakshi S."/>
            <person name="Osborne T.H."/>
            <person name="Janganan T.K."/>
            <person name="Sreenivasaprasad S."/>
        </authorList>
    </citation>
    <scope>NUCLEOTIDE SEQUENCE</scope>
    <source>
        <strain evidence="2">Conio</strain>
    </source>
</reference>
<sequence length="189" mass="20940">MYLLSEVRLTPYSGSGSDSDSPPSNSSARTVSPTTEIVAAELRHQEQEWPDHERVCDRGNKQRTLHPPLSPRTSKSFTTRRQRGLSPLLLHQEGKPLTNLASCIFVLYSFNPVSTIGSQLDVAPLVLTWRSLPYAYGSEGYKLANFAVTMPVIPEIPSSIRLPTRLFEFLEASSAVESLEAKPRVSIVN</sequence>
<keyword evidence="3" id="KW-1185">Reference proteome</keyword>
<name>A0A9P6KLW0_9PLEO</name>
<organism evidence="2 3">
    <name type="scientific">Paraphaeosphaeria minitans</name>
    <dbReference type="NCBI Taxonomy" id="565426"/>
    <lineage>
        <taxon>Eukaryota</taxon>
        <taxon>Fungi</taxon>
        <taxon>Dikarya</taxon>
        <taxon>Ascomycota</taxon>
        <taxon>Pezizomycotina</taxon>
        <taxon>Dothideomycetes</taxon>
        <taxon>Pleosporomycetidae</taxon>
        <taxon>Pleosporales</taxon>
        <taxon>Massarineae</taxon>
        <taxon>Didymosphaeriaceae</taxon>
        <taxon>Paraphaeosphaeria</taxon>
    </lineage>
</organism>